<proteinExistence type="predicted"/>
<feature type="domain" description="Smr" evidence="2">
    <location>
        <begin position="127"/>
        <end position="208"/>
    </location>
</feature>
<feature type="coiled-coil region" evidence="1">
    <location>
        <begin position="6"/>
        <end position="41"/>
    </location>
</feature>
<dbReference type="GO" id="GO:0004520">
    <property type="term" value="F:DNA endonuclease activity"/>
    <property type="evidence" value="ECO:0007669"/>
    <property type="project" value="TreeGrafter"/>
</dbReference>
<keyword evidence="4" id="KW-1185">Reference proteome</keyword>
<dbReference type="PROSITE" id="PS50828">
    <property type="entry name" value="SMR"/>
    <property type="match status" value="1"/>
</dbReference>
<keyword evidence="3" id="KW-0540">Nuclease</keyword>
<organism evidence="3 4">
    <name type="scientific">Cocleimonas flava</name>
    <dbReference type="NCBI Taxonomy" id="634765"/>
    <lineage>
        <taxon>Bacteria</taxon>
        <taxon>Pseudomonadati</taxon>
        <taxon>Pseudomonadota</taxon>
        <taxon>Gammaproteobacteria</taxon>
        <taxon>Thiotrichales</taxon>
        <taxon>Thiotrichaceae</taxon>
        <taxon>Cocleimonas</taxon>
    </lineage>
</organism>
<dbReference type="Proteomes" id="UP000294887">
    <property type="component" value="Unassembled WGS sequence"/>
</dbReference>
<dbReference type="Gene3D" id="3.30.1370.110">
    <property type="match status" value="1"/>
</dbReference>
<reference evidence="3 4" key="1">
    <citation type="submission" date="2019-03" db="EMBL/GenBank/DDBJ databases">
        <title>Genomic Encyclopedia of Type Strains, Phase IV (KMG-IV): sequencing the most valuable type-strain genomes for metagenomic binning, comparative biology and taxonomic classification.</title>
        <authorList>
            <person name="Goeker M."/>
        </authorList>
    </citation>
    <scope>NUCLEOTIDE SEQUENCE [LARGE SCALE GENOMIC DNA]</scope>
    <source>
        <strain evidence="3 4">DSM 24830</strain>
    </source>
</reference>
<accession>A0A4R1ET22</accession>
<dbReference type="InterPro" id="IPR036063">
    <property type="entry name" value="Smr_dom_sf"/>
</dbReference>
<dbReference type="OrthoDB" id="9808881at2"/>
<dbReference type="PANTHER" id="PTHR35562:SF2">
    <property type="entry name" value="DNA ENDONUCLEASE SMRA-RELATED"/>
    <property type="match status" value="1"/>
</dbReference>
<evidence type="ECO:0000259" key="2">
    <source>
        <dbReference type="PROSITE" id="PS50828"/>
    </source>
</evidence>
<sequence>MSNFDKKTLKDLKKQLAEKNRDEKEATQKRLKQQVEDQYDQNFFSDAMQGVTPLKDDKAYHEVERPKAKVRPADEDFEELFIHDPLSDELEVEDVQMEGVLSFCREGIQNNVFKKLRSGNYRISDELDLHGSSIKQAKMILVYYLQEAVQFEGCCIRIVHGKGNRSGDKKPVLKTQVNHWLSEHERVLAFHSCKPKDGGTGAVYVLLKR</sequence>
<comment type="caution">
    <text evidence="3">The sequence shown here is derived from an EMBL/GenBank/DDBJ whole genome shotgun (WGS) entry which is preliminary data.</text>
</comment>
<evidence type="ECO:0000256" key="1">
    <source>
        <dbReference type="SAM" id="Coils"/>
    </source>
</evidence>
<keyword evidence="1" id="KW-0175">Coiled coil</keyword>
<dbReference type="SMART" id="SM00463">
    <property type="entry name" value="SMR"/>
    <property type="match status" value="1"/>
</dbReference>
<dbReference type="PANTHER" id="PTHR35562">
    <property type="entry name" value="DNA ENDONUCLEASE SMRA-RELATED"/>
    <property type="match status" value="1"/>
</dbReference>
<keyword evidence="3" id="KW-0255">Endonuclease</keyword>
<dbReference type="Pfam" id="PF01713">
    <property type="entry name" value="Smr"/>
    <property type="match status" value="1"/>
</dbReference>
<protein>
    <submittedName>
        <fullName evidence="3">DNA-nicking Smr family endonuclease</fullName>
    </submittedName>
</protein>
<dbReference type="AlphaFoldDB" id="A0A4R1ET22"/>
<gene>
    <name evidence="3" type="ORF">EV695_3672</name>
</gene>
<evidence type="ECO:0000313" key="4">
    <source>
        <dbReference type="Proteomes" id="UP000294887"/>
    </source>
</evidence>
<keyword evidence="3" id="KW-0378">Hydrolase</keyword>
<dbReference type="InterPro" id="IPR002625">
    <property type="entry name" value="Smr_dom"/>
</dbReference>
<name>A0A4R1ET22_9GAMM</name>
<evidence type="ECO:0000313" key="3">
    <source>
        <dbReference type="EMBL" id="TCJ82934.1"/>
    </source>
</evidence>
<dbReference type="SUPFAM" id="SSF160443">
    <property type="entry name" value="SMR domain-like"/>
    <property type="match status" value="1"/>
</dbReference>
<dbReference type="EMBL" id="SMFQ01000005">
    <property type="protein sequence ID" value="TCJ82934.1"/>
    <property type="molecule type" value="Genomic_DNA"/>
</dbReference>
<dbReference type="RefSeq" id="WP_131907430.1">
    <property type="nucleotide sequence ID" value="NZ_BAAAFU010000007.1"/>
</dbReference>